<proteinExistence type="predicted"/>
<gene>
    <name evidence="2" type="ORF">SPI_04844</name>
</gene>
<feature type="region of interest" description="Disordered" evidence="1">
    <location>
        <begin position="15"/>
        <end position="84"/>
    </location>
</feature>
<keyword evidence="3" id="KW-1185">Reference proteome</keyword>
<dbReference type="AlphaFoldDB" id="A0A167UWS7"/>
<sequence length="138" mass="14671">MSWSSVAPIRDVFIDWRPQLPPGPAEAVAQTAEKDASSPKQVAEEAVAALGSDTSLRVSPSAPQPRTPGLNGHDSGQLGSFLQFQTSNPRYKNTDYAGGASVAYKPMMALVRLVDATLPHLVASEAFRAQFPNEPSPP</sequence>
<reference evidence="2 3" key="1">
    <citation type="journal article" date="2016" name="Genome Biol. Evol.">
        <title>Divergent and convergent evolution of fungal pathogenicity.</title>
        <authorList>
            <person name="Shang Y."/>
            <person name="Xiao G."/>
            <person name="Zheng P."/>
            <person name="Cen K."/>
            <person name="Zhan S."/>
            <person name="Wang C."/>
        </authorList>
    </citation>
    <scope>NUCLEOTIDE SEQUENCE [LARGE SCALE GENOMIC DNA]</scope>
    <source>
        <strain evidence="2 3">RCEF 264</strain>
    </source>
</reference>
<dbReference type="EMBL" id="AZHD01000007">
    <property type="protein sequence ID" value="OAA61985.1"/>
    <property type="molecule type" value="Genomic_DNA"/>
</dbReference>
<comment type="caution">
    <text evidence="2">The sequence shown here is derived from an EMBL/GenBank/DDBJ whole genome shotgun (WGS) entry which is preliminary data.</text>
</comment>
<evidence type="ECO:0000256" key="1">
    <source>
        <dbReference type="SAM" id="MobiDB-lite"/>
    </source>
</evidence>
<name>A0A167UWS7_9HYPO</name>
<protein>
    <submittedName>
        <fullName evidence="2">Uncharacterized protein</fullName>
    </submittedName>
</protein>
<accession>A0A167UWS7</accession>
<organism evidence="2 3">
    <name type="scientific">Niveomyces insectorum RCEF 264</name>
    <dbReference type="NCBI Taxonomy" id="1081102"/>
    <lineage>
        <taxon>Eukaryota</taxon>
        <taxon>Fungi</taxon>
        <taxon>Dikarya</taxon>
        <taxon>Ascomycota</taxon>
        <taxon>Pezizomycotina</taxon>
        <taxon>Sordariomycetes</taxon>
        <taxon>Hypocreomycetidae</taxon>
        <taxon>Hypocreales</taxon>
        <taxon>Cordycipitaceae</taxon>
        <taxon>Niveomyces</taxon>
    </lineage>
</organism>
<dbReference type="Proteomes" id="UP000076874">
    <property type="component" value="Unassembled WGS sequence"/>
</dbReference>
<evidence type="ECO:0000313" key="3">
    <source>
        <dbReference type="Proteomes" id="UP000076874"/>
    </source>
</evidence>
<evidence type="ECO:0000313" key="2">
    <source>
        <dbReference type="EMBL" id="OAA61985.1"/>
    </source>
</evidence>